<feature type="compositionally biased region" description="Basic residues" evidence="6">
    <location>
        <begin position="303"/>
        <end position="322"/>
    </location>
</feature>
<evidence type="ECO:0000256" key="1">
    <source>
        <dbReference type="ARBA" id="ARBA00004123"/>
    </source>
</evidence>
<feature type="compositionally biased region" description="Gly residues" evidence="6">
    <location>
        <begin position="332"/>
        <end position="343"/>
    </location>
</feature>
<dbReference type="Pfam" id="PF04939">
    <property type="entry name" value="RRS1"/>
    <property type="match status" value="1"/>
</dbReference>
<organism evidence="7 8">
    <name type="scientific">Nesidiocoris tenuis</name>
    <dbReference type="NCBI Taxonomy" id="355587"/>
    <lineage>
        <taxon>Eukaryota</taxon>
        <taxon>Metazoa</taxon>
        <taxon>Ecdysozoa</taxon>
        <taxon>Arthropoda</taxon>
        <taxon>Hexapoda</taxon>
        <taxon>Insecta</taxon>
        <taxon>Pterygota</taxon>
        <taxon>Neoptera</taxon>
        <taxon>Paraneoptera</taxon>
        <taxon>Hemiptera</taxon>
        <taxon>Heteroptera</taxon>
        <taxon>Panheteroptera</taxon>
        <taxon>Cimicomorpha</taxon>
        <taxon>Miridae</taxon>
        <taxon>Dicyphina</taxon>
        <taxon>Nesidiocoris</taxon>
    </lineage>
</organism>
<sequence length="352" mass="40097">MNAENVIRFEETRDPAKSTSVAKLVDVEIDPATLLVSDTNELDLKAYRNNADKYLESLARDDAQLLINALWEYPTERYEDCIVAKLPPPKYVIPREKPVPQPKPLTRWEEFAKRKGIEPNKKKSNLTWDDVLKKWVPRFGYKKSAAEKEKDWLIEIPQSEDPYVDMFEKKAQVKSEKVSKNEFQRLRNIAKAKNVKVPSMGLPPTPKLNSRQLNSAAKIAHLSTASLGKFQPHSSKEKLLSRGNIVPLEKKRKLPVPSLEEERKRNLNIANSILNKKPKLDVDKVVNRQIHSEEVEASEQKQSKKRKGRGGGKKRRSKGHHPANKEGKKPKGGGGKRLFGGKGKQQSGRKRR</sequence>
<keyword evidence="8" id="KW-1185">Reference proteome</keyword>
<evidence type="ECO:0000256" key="6">
    <source>
        <dbReference type="SAM" id="MobiDB-lite"/>
    </source>
</evidence>
<evidence type="ECO:0000256" key="2">
    <source>
        <dbReference type="ARBA" id="ARBA00010077"/>
    </source>
</evidence>
<protein>
    <recommendedName>
        <fullName evidence="5">Ribosome biogenesis regulatory protein</fullName>
    </recommendedName>
</protein>
<comment type="subcellular location">
    <subcellularLocation>
        <location evidence="1 5">Nucleus</location>
    </subcellularLocation>
</comment>
<keyword evidence="3 5" id="KW-0690">Ribosome biogenesis</keyword>
<dbReference type="InterPro" id="IPR007023">
    <property type="entry name" value="Ribosom_reg"/>
</dbReference>
<gene>
    <name evidence="7" type="ORF">NTJ_11869</name>
</gene>
<reference evidence="7 8" key="1">
    <citation type="submission" date="2023-09" db="EMBL/GenBank/DDBJ databases">
        <title>Nesidiocoris tenuis whole genome shotgun sequence.</title>
        <authorList>
            <person name="Shibata T."/>
            <person name="Shimoda M."/>
            <person name="Kobayashi T."/>
            <person name="Uehara T."/>
        </authorList>
    </citation>
    <scope>NUCLEOTIDE SEQUENCE [LARGE SCALE GENOMIC DNA]</scope>
    <source>
        <strain evidence="7 8">Japan</strain>
    </source>
</reference>
<keyword evidence="4 5" id="KW-0539">Nucleus</keyword>
<evidence type="ECO:0000256" key="3">
    <source>
        <dbReference type="ARBA" id="ARBA00022517"/>
    </source>
</evidence>
<feature type="region of interest" description="Disordered" evidence="6">
    <location>
        <begin position="290"/>
        <end position="352"/>
    </location>
</feature>
<evidence type="ECO:0000256" key="5">
    <source>
        <dbReference type="RuleBase" id="RU364132"/>
    </source>
</evidence>
<comment type="function">
    <text evidence="5">Involved in ribosomal large subunit assembly.</text>
</comment>
<comment type="similarity">
    <text evidence="2 5">Belongs to the RRS1 family.</text>
</comment>
<proteinExistence type="inferred from homology"/>
<feature type="region of interest" description="Disordered" evidence="6">
    <location>
        <begin position="227"/>
        <end position="265"/>
    </location>
</feature>
<evidence type="ECO:0000313" key="7">
    <source>
        <dbReference type="EMBL" id="BES99053.1"/>
    </source>
</evidence>
<evidence type="ECO:0000256" key="4">
    <source>
        <dbReference type="ARBA" id="ARBA00023242"/>
    </source>
</evidence>
<name>A0ABN7B478_9HEMI</name>
<dbReference type="EMBL" id="AP028918">
    <property type="protein sequence ID" value="BES99053.1"/>
    <property type="molecule type" value="Genomic_DNA"/>
</dbReference>
<dbReference type="Proteomes" id="UP001307889">
    <property type="component" value="Chromosome 10"/>
</dbReference>
<feature type="compositionally biased region" description="Basic and acidic residues" evidence="6">
    <location>
        <begin position="290"/>
        <end position="302"/>
    </location>
</feature>
<accession>A0ABN7B478</accession>
<evidence type="ECO:0000313" key="8">
    <source>
        <dbReference type="Proteomes" id="UP001307889"/>
    </source>
</evidence>